<dbReference type="Gene3D" id="2.60.40.10">
    <property type="entry name" value="Immunoglobulins"/>
    <property type="match status" value="1"/>
</dbReference>
<evidence type="ECO:0000256" key="3">
    <source>
        <dbReference type="ARBA" id="ARBA00023319"/>
    </source>
</evidence>
<reference evidence="5" key="2">
    <citation type="submission" date="2025-09" db="UniProtKB">
        <authorList>
            <consortium name="Ensembl"/>
        </authorList>
    </citation>
    <scope>IDENTIFICATION</scope>
</reference>
<dbReference type="AlphaFoldDB" id="A0A673Y7G3"/>
<dbReference type="GO" id="GO:0050852">
    <property type="term" value="P:T cell receptor signaling pathway"/>
    <property type="evidence" value="ECO:0007669"/>
    <property type="project" value="TreeGrafter"/>
</dbReference>
<keyword evidence="2" id="KW-0472">Membrane</keyword>
<keyword evidence="6" id="KW-1185">Reference proteome</keyword>
<organism evidence="5 6">
    <name type="scientific">Salmo trutta</name>
    <name type="common">Brown trout</name>
    <dbReference type="NCBI Taxonomy" id="8032"/>
    <lineage>
        <taxon>Eukaryota</taxon>
        <taxon>Metazoa</taxon>
        <taxon>Chordata</taxon>
        <taxon>Craniata</taxon>
        <taxon>Vertebrata</taxon>
        <taxon>Euteleostomi</taxon>
        <taxon>Actinopterygii</taxon>
        <taxon>Neopterygii</taxon>
        <taxon>Teleostei</taxon>
        <taxon>Protacanthopterygii</taxon>
        <taxon>Salmoniformes</taxon>
        <taxon>Salmonidae</taxon>
        <taxon>Salmoninae</taxon>
        <taxon>Salmo</taxon>
    </lineage>
</organism>
<reference evidence="5" key="1">
    <citation type="submission" date="2025-08" db="UniProtKB">
        <authorList>
            <consortium name="Ensembl"/>
        </authorList>
    </citation>
    <scope>IDENTIFICATION</scope>
</reference>
<protein>
    <recommendedName>
        <fullName evidence="7">Ig-like domain-containing protein</fullName>
    </recommendedName>
</protein>
<dbReference type="Ensembl" id="ENSSTUT00000031786.1">
    <property type="protein sequence ID" value="ENSSTUP00000030384.1"/>
    <property type="gene ID" value="ENSSTUG00000013138.1"/>
</dbReference>
<dbReference type="GO" id="GO:0009897">
    <property type="term" value="C:external side of plasma membrane"/>
    <property type="evidence" value="ECO:0007669"/>
    <property type="project" value="TreeGrafter"/>
</dbReference>
<dbReference type="InterPro" id="IPR050504">
    <property type="entry name" value="IgSF_BTN/MOG"/>
</dbReference>
<evidence type="ECO:0000256" key="1">
    <source>
        <dbReference type="ARBA" id="ARBA00004370"/>
    </source>
</evidence>
<keyword evidence="3" id="KW-0393">Immunoglobulin domain</keyword>
<dbReference type="GO" id="GO:0001817">
    <property type="term" value="P:regulation of cytokine production"/>
    <property type="evidence" value="ECO:0007669"/>
    <property type="project" value="TreeGrafter"/>
</dbReference>
<feature type="compositionally biased region" description="Low complexity" evidence="4">
    <location>
        <begin position="17"/>
        <end position="27"/>
    </location>
</feature>
<proteinExistence type="predicted"/>
<feature type="compositionally biased region" description="Basic and acidic residues" evidence="4">
    <location>
        <begin position="1"/>
        <end position="10"/>
    </location>
</feature>
<sequence length="184" mass="20707">YSDLYDRSVAEFDDTGSSHSPHGSSKSCTTCPSYPSGLHLVVPSCSGLDPVELLYLYPHFNAERLEVHWYWSGDFNRPAKLYKDHTIQDGPVDPRYRGRVSLTGGLERGNVSLTLEKITLEDRKYRCRVSNAQWYEKASVFLTVNGNGLKTALCLCRTCGMGRCSAFRKYSHPLTFCTFCCIIA</sequence>
<evidence type="ECO:0000313" key="5">
    <source>
        <dbReference type="Ensembl" id="ENSSTUP00000030384.1"/>
    </source>
</evidence>
<dbReference type="InterPro" id="IPR013783">
    <property type="entry name" value="Ig-like_fold"/>
</dbReference>
<evidence type="ECO:0000256" key="2">
    <source>
        <dbReference type="ARBA" id="ARBA00023136"/>
    </source>
</evidence>
<dbReference type="GO" id="GO:0005102">
    <property type="term" value="F:signaling receptor binding"/>
    <property type="evidence" value="ECO:0007669"/>
    <property type="project" value="TreeGrafter"/>
</dbReference>
<dbReference type="InParanoid" id="A0A673Y7G3"/>
<evidence type="ECO:0008006" key="7">
    <source>
        <dbReference type="Google" id="ProtNLM"/>
    </source>
</evidence>
<dbReference type="InterPro" id="IPR036179">
    <property type="entry name" value="Ig-like_dom_sf"/>
</dbReference>
<name>A0A673Y7G3_SALTR</name>
<evidence type="ECO:0000313" key="6">
    <source>
        <dbReference type="Proteomes" id="UP000472277"/>
    </source>
</evidence>
<dbReference type="GeneTree" id="ENSGT00940000180384"/>
<accession>A0A673Y7G3</accession>
<feature type="region of interest" description="Disordered" evidence="4">
    <location>
        <begin position="1"/>
        <end position="28"/>
    </location>
</feature>
<dbReference type="SUPFAM" id="SSF48726">
    <property type="entry name" value="Immunoglobulin"/>
    <property type="match status" value="1"/>
</dbReference>
<dbReference type="Proteomes" id="UP000472277">
    <property type="component" value="Chromosome 4"/>
</dbReference>
<evidence type="ECO:0000256" key="4">
    <source>
        <dbReference type="SAM" id="MobiDB-lite"/>
    </source>
</evidence>
<dbReference type="PANTHER" id="PTHR24100">
    <property type="entry name" value="BUTYROPHILIN"/>
    <property type="match status" value="1"/>
</dbReference>
<comment type="subcellular location">
    <subcellularLocation>
        <location evidence="1">Membrane</location>
    </subcellularLocation>
</comment>